<proteinExistence type="predicted"/>
<evidence type="ECO:0000313" key="2">
    <source>
        <dbReference type="Proteomes" id="UP000593564"/>
    </source>
</evidence>
<dbReference type="Proteomes" id="UP000593564">
    <property type="component" value="Unassembled WGS sequence"/>
</dbReference>
<reference evidence="2" key="1">
    <citation type="journal article" date="2020" name="Nat. Commun.">
        <title>Genome assembly of wild tea tree DASZ reveals pedigree and selection history of tea varieties.</title>
        <authorList>
            <person name="Zhang W."/>
            <person name="Zhang Y."/>
            <person name="Qiu H."/>
            <person name="Guo Y."/>
            <person name="Wan H."/>
            <person name="Zhang X."/>
            <person name="Scossa F."/>
            <person name="Alseekh S."/>
            <person name="Zhang Q."/>
            <person name="Wang P."/>
            <person name="Xu L."/>
            <person name="Schmidt M.H."/>
            <person name="Jia X."/>
            <person name="Li D."/>
            <person name="Zhu A."/>
            <person name="Guo F."/>
            <person name="Chen W."/>
            <person name="Ni D."/>
            <person name="Usadel B."/>
            <person name="Fernie A.R."/>
            <person name="Wen W."/>
        </authorList>
    </citation>
    <scope>NUCLEOTIDE SEQUENCE [LARGE SCALE GENOMIC DNA]</scope>
    <source>
        <strain evidence="2">cv. G240</strain>
    </source>
</reference>
<organism evidence="1 2">
    <name type="scientific">Camellia sinensis</name>
    <name type="common">Tea plant</name>
    <name type="synonym">Thea sinensis</name>
    <dbReference type="NCBI Taxonomy" id="4442"/>
    <lineage>
        <taxon>Eukaryota</taxon>
        <taxon>Viridiplantae</taxon>
        <taxon>Streptophyta</taxon>
        <taxon>Embryophyta</taxon>
        <taxon>Tracheophyta</taxon>
        <taxon>Spermatophyta</taxon>
        <taxon>Magnoliopsida</taxon>
        <taxon>eudicotyledons</taxon>
        <taxon>Gunneridae</taxon>
        <taxon>Pentapetalae</taxon>
        <taxon>asterids</taxon>
        <taxon>Ericales</taxon>
        <taxon>Theaceae</taxon>
        <taxon>Camellia</taxon>
    </lineage>
</organism>
<keyword evidence="2" id="KW-1185">Reference proteome</keyword>
<comment type="caution">
    <text evidence="1">The sequence shown here is derived from an EMBL/GenBank/DDBJ whole genome shotgun (WGS) entry which is preliminary data.</text>
</comment>
<reference evidence="1 2" key="2">
    <citation type="submission" date="2020-07" db="EMBL/GenBank/DDBJ databases">
        <title>Genome assembly of wild tea tree DASZ reveals pedigree and selection history of tea varieties.</title>
        <authorList>
            <person name="Zhang W."/>
        </authorList>
    </citation>
    <scope>NUCLEOTIDE SEQUENCE [LARGE SCALE GENOMIC DNA]</scope>
    <source>
        <strain evidence="2">cv. G240</strain>
        <tissue evidence="1">Leaf</tissue>
    </source>
</reference>
<evidence type="ECO:0000313" key="1">
    <source>
        <dbReference type="EMBL" id="KAF5959625.1"/>
    </source>
</evidence>
<sequence>METNHHNMGGAPPPPSWFNATHPHHKTTLMHMTVLLGQASPGPLHGLARKQHRHVRFSPDLRLRSSRDRRVALSMQLDQARREPGRSRVLPDWGPHDSRGHCVLGDARCHVLQRRRFSGGGFGSCGRVCGFR</sequence>
<protein>
    <submittedName>
        <fullName evidence="1">Uncharacterized protein</fullName>
    </submittedName>
</protein>
<gene>
    <name evidence="1" type="ORF">HYC85_000834</name>
</gene>
<dbReference type="EMBL" id="JACBKZ010000001">
    <property type="protein sequence ID" value="KAF5959625.1"/>
    <property type="molecule type" value="Genomic_DNA"/>
</dbReference>
<dbReference type="AlphaFoldDB" id="A0A7J7I4C1"/>
<accession>A0A7J7I4C1</accession>
<name>A0A7J7I4C1_CAMSI</name>